<evidence type="ECO:0000256" key="5">
    <source>
        <dbReference type="SAM" id="Phobius"/>
    </source>
</evidence>
<sequence length="339" mass="35379">MGFGAAVRAHVETWRPYTLWYVGLVGLGGAVLAGAAGHPWRLLAAWAAPTAGWLGGHYLGDYFDRRLDAIGKPHRPIPSGRLSPRVARTCGVLCMLVVAVIAVLGGWPTLLAAVLGVFGIVAYSRWAKARGIAGNLVRGALGAIALVYGVCVAGTWPSSGIAAVVALAAVFWLHDTTSNLVGALRDVEGDRAGGYGTLPVRRGMPFAVWTVLALYLAVIGVAVAGGLLSAIGDRAAYLVTLAVVAALGVLALAPLVRRRADVPVVVALRSHEVLVLERLVLASAVVGLGLGVGWQLGLALPLAALTWWTQSAMRSRHELGTSRPSGVRSRRLIPLEDKT</sequence>
<keyword evidence="7" id="KW-1185">Reference proteome</keyword>
<dbReference type="Proteomes" id="UP000268727">
    <property type="component" value="Unassembled WGS sequence"/>
</dbReference>
<feature type="transmembrane region" description="Helical" evidence="5">
    <location>
        <begin position="206"/>
        <end position="228"/>
    </location>
</feature>
<feature type="transmembrane region" description="Helical" evidence="5">
    <location>
        <begin position="279"/>
        <end position="308"/>
    </location>
</feature>
<dbReference type="EMBL" id="RJKM01000001">
    <property type="protein sequence ID" value="ROP41998.1"/>
    <property type="molecule type" value="Genomic_DNA"/>
</dbReference>
<accession>A0A3N1HHM1</accession>
<protein>
    <submittedName>
        <fullName evidence="6">4-hydroxybenzoate polyprenyltransferase/geranylgeranylglycerol-phosphate geranylgeranyltransferase</fullName>
    </submittedName>
</protein>
<evidence type="ECO:0000256" key="4">
    <source>
        <dbReference type="ARBA" id="ARBA00023136"/>
    </source>
</evidence>
<evidence type="ECO:0000313" key="7">
    <source>
        <dbReference type="Proteomes" id="UP000268727"/>
    </source>
</evidence>
<keyword evidence="3 5" id="KW-1133">Transmembrane helix</keyword>
<keyword evidence="2 5" id="KW-0812">Transmembrane</keyword>
<dbReference type="InterPro" id="IPR050475">
    <property type="entry name" value="Prenyltransferase_related"/>
</dbReference>
<dbReference type="PANTHER" id="PTHR42723">
    <property type="entry name" value="CHLOROPHYLL SYNTHASE"/>
    <property type="match status" value="1"/>
</dbReference>
<organism evidence="6 7">
    <name type="scientific">Saccharothrix texasensis</name>
    <dbReference type="NCBI Taxonomy" id="103734"/>
    <lineage>
        <taxon>Bacteria</taxon>
        <taxon>Bacillati</taxon>
        <taxon>Actinomycetota</taxon>
        <taxon>Actinomycetes</taxon>
        <taxon>Pseudonocardiales</taxon>
        <taxon>Pseudonocardiaceae</taxon>
        <taxon>Saccharothrix</taxon>
    </lineage>
</organism>
<keyword evidence="4 5" id="KW-0472">Membrane</keyword>
<comment type="subcellular location">
    <subcellularLocation>
        <location evidence="1">Membrane</location>
        <topology evidence="1">Multi-pass membrane protein</topology>
    </subcellularLocation>
</comment>
<dbReference type="GO" id="GO:0016765">
    <property type="term" value="F:transferase activity, transferring alkyl or aryl (other than methyl) groups"/>
    <property type="evidence" value="ECO:0007669"/>
    <property type="project" value="InterPro"/>
</dbReference>
<proteinExistence type="predicted"/>
<dbReference type="InterPro" id="IPR000537">
    <property type="entry name" value="UbiA_prenyltransferase"/>
</dbReference>
<evidence type="ECO:0000256" key="1">
    <source>
        <dbReference type="ARBA" id="ARBA00004141"/>
    </source>
</evidence>
<feature type="transmembrane region" description="Helical" evidence="5">
    <location>
        <begin position="139"/>
        <end position="172"/>
    </location>
</feature>
<dbReference type="AlphaFoldDB" id="A0A3N1HHM1"/>
<evidence type="ECO:0000256" key="2">
    <source>
        <dbReference type="ARBA" id="ARBA00022692"/>
    </source>
</evidence>
<dbReference type="CDD" id="cd13956">
    <property type="entry name" value="PT_UbiA"/>
    <property type="match status" value="1"/>
</dbReference>
<dbReference type="Gene3D" id="1.10.357.140">
    <property type="entry name" value="UbiA prenyltransferase"/>
    <property type="match status" value="1"/>
</dbReference>
<feature type="transmembrane region" description="Helical" evidence="5">
    <location>
        <begin position="18"/>
        <end position="37"/>
    </location>
</feature>
<dbReference type="Pfam" id="PF01040">
    <property type="entry name" value="UbiA"/>
    <property type="match status" value="1"/>
</dbReference>
<feature type="transmembrane region" description="Helical" evidence="5">
    <location>
        <begin position="110"/>
        <end position="127"/>
    </location>
</feature>
<keyword evidence="6" id="KW-0808">Transferase</keyword>
<evidence type="ECO:0000256" key="3">
    <source>
        <dbReference type="ARBA" id="ARBA00022989"/>
    </source>
</evidence>
<feature type="transmembrane region" description="Helical" evidence="5">
    <location>
        <begin position="235"/>
        <end position="256"/>
    </location>
</feature>
<gene>
    <name evidence="6" type="ORF">EDD40_7484</name>
</gene>
<dbReference type="GO" id="GO:0016020">
    <property type="term" value="C:membrane"/>
    <property type="evidence" value="ECO:0007669"/>
    <property type="project" value="UniProtKB-SubCell"/>
</dbReference>
<evidence type="ECO:0000313" key="6">
    <source>
        <dbReference type="EMBL" id="ROP41998.1"/>
    </source>
</evidence>
<name>A0A3N1HHM1_9PSEU</name>
<dbReference type="PANTHER" id="PTHR42723:SF1">
    <property type="entry name" value="CHLOROPHYLL SYNTHASE, CHLOROPLASTIC"/>
    <property type="match status" value="1"/>
</dbReference>
<comment type="caution">
    <text evidence="6">The sequence shown here is derived from an EMBL/GenBank/DDBJ whole genome shotgun (WGS) entry which is preliminary data.</text>
</comment>
<dbReference type="InterPro" id="IPR044878">
    <property type="entry name" value="UbiA_sf"/>
</dbReference>
<reference evidence="6 7" key="1">
    <citation type="submission" date="2018-11" db="EMBL/GenBank/DDBJ databases">
        <title>Sequencing the genomes of 1000 actinobacteria strains.</title>
        <authorList>
            <person name="Klenk H.-P."/>
        </authorList>
    </citation>
    <scope>NUCLEOTIDE SEQUENCE [LARGE SCALE GENOMIC DNA]</scope>
    <source>
        <strain evidence="6 7">DSM 44231</strain>
    </source>
</reference>
<dbReference type="RefSeq" id="WP_246038162.1">
    <property type="nucleotide sequence ID" value="NZ_RJKM01000001.1"/>
</dbReference>